<evidence type="ECO:0000313" key="2">
    <source>
        <dbReference type="Proteomes" id="UP000078003"/>
    </source>
</evidence>
<reference evidence="2" key="1">
    <citation type="submission" date="2016-05" db="EMBL/GenBank/DDBJ databases">
        <title>Draft genome of Corynebacterium afermentans subsp. afermentans LCDC 88199T.</title>
        <authorList>
            <person name="Bernier A.-M."/>
            <person name="Bernard K."/>
        </authorList>
    </citation>
    <scope>NUCLEOTIDE SEQUENCE [LARGE SCALE GENOMIC DNA]</scope>
    <source>
        <strain evidence="2">NML01-0328</strain>
    </source>
</reference>
<comment type="caution">
    <text evidence="1">The sequence shown here is derived from an EMBL/GenBank/DDBJ whole genome shotgun (WGS) entry which is preliminary data.</text>
</comment>
<accession>A0A1A9RCU2</accession>
<name>A0A1A9RCU2_EIKCO</name>
<dbReference type="EMBL" id="LXSF01000009">
    <property type="protein sequence ID" value="OAM15921.1"/>
    <property type="molecule type" value="Genomic_DNA"/>
</dbReference>
<proteinExistence type="predicted"/>
<dbReference type="AlphaFoldDB" id="A0A1A9RCU2"/>
<dbReference type="RefSeq" id="WP_064083845.1">
    <property type="nucleotide sequence ID" value="NZ_LXSI01000003.1"/>
</dbReference>
<evidence type="ECO:0000313" key="1">
    <source>
        <dbReference type="EMBL" id="OAM15921.1"/>
    </source>
</evidence>
<protein>
    <submittedName>
        <fullName evidence="1">Uncharacterized protein</fullName>
    </submittedName>
</protein>
<gene>
    <name evidence="1" type="ORF">A7P85_07750</name>
</gene>
<organism evidence="1 2">
    <name type="scientific">Eikenella corrodens</name>
    <dbReference type="NCBI Taxonomy" id="539"/>
    <lineage>
        <taxon>Bacteria</taxon>
        <taxon>Pseudomonadati</taxon>
        <taxon>Pseudomonadota</taxon>
        <taxon>Betaproteobacteria</taxon>
        <taxon>Neisseriales</taxon>
        <taxon>Neisseriaceae</taxon>
        <taxon>Eikenella</taxon>
    </lineage>
</organism>
<sequence>MGLDMRPLSKPKAGKEQRFYELYSLIPSENLSPDQREQLLEEWFALGIPSYETIKAPQVGRDAQADAWLRGQYDADDNPDKPPFDEVYQDYQGYYVIELAPEQDSVPVYRAFGQDENVFRGQFLADCQELIGEDLLNEAWSNHLAEEAVDYAQRLIAAVTPTAQQHGLEYLKDQYEPPEAEPESLESQLHIVYSLARWLIFYGSRGHGYEADF</sequence>
<dbReference type="Proteomes" id="UP000078003">
    <property type="component" value="Unassembled WGS sequence"/>
</dbReference>